<feature type="transmembrane region" description="Helical" evidence="6">
    <location>
        <begin position="38"/>
        <end position="59"/>
    </location>
</feature>
<dbReference type="PANTHER" id="PTHR30250:SF11">
    <property type="entry name" value="O-ANTIGEN TRANSPORTER-RELATED"/>
    <property type="match status" value="1"/>
</dbReference>
<feature type="transmembrane region" description="Helical" evidence="6">
    <location>
        <begin position="157"/>
        <end position="175"/>
    </location>
</feature>
<keyword evidence="8" id="KW-1185">Reference proteome</keyword>
<evidence type="ECO:0000256" key="4">
    <source>
        <dbReference type="ARBA" id="ARBA00022989"/>
    </source>
</evidence>
<evidence type="ECO:0000313" key="7">
    <source>
        <dbReference type="EMBL" id="GJM55016.1"/>
    </source>
</evidence>
<name>A0AAV5B327_9ACTN</name>
<keyword evidence="4 6" id="KW-1133">Transmembrane helix</keyword>
<feature type="transmembrane region" description="Helical" evidence="6">
    <location>
        <begin position="312"/>
        <end position="331"/>
    </location>
</feature>
<feature type="transmembrane region" description="Helical" evidence="6">
    <location>
        <begin position="343"/>
        <end position="364"/>
    </location>
</feature>
<feature type="transmembrane region" description="Helical" evidence="6">
    <location>
        <begin position="236"/>
        <end position="258"/>
    </location>
</feature>
<sequence>MAWNSAGSFFNLLCQWLITVLVLRLSVGYDAAGVYSYVMSVYLIFAPVVDYRLYVYQISDLHGEHTLGEYLGLRLITGGLGIVLLMAYSLVTSASDLLLPIFCYALYKVAATTLDAVHGFEQVRGRMDYIGISYALQGLVTIVVFAGVFAATQNLTLALFCLFLGMCAVGVFYDLPHGRYFTEFKVGISWPKTKRMLVRCAPAVIAFVTISGATSVPRQYLMVAMGEAALGAYGTMAAPMAIVQTGAAYIYNPLLGYFTDAYERGDGARFWRLMGLVAAGIAAIGVVCIAGVELFGEFLYTLVYGSRVADYVYLLPPLVGASLAIAFLSFMDSLAAAVRLFKINLAGGGIALAVSLAAMVPLVAAFQLNGVTFAVVLSCLCGGGFNMLALRRSMAKRFSQGEGSGPVGRP</sequence>
<feature type="transmembrane region" description="Helical" evidence="6">
    <location>
        <begin position="270"/>
        <end position="292"/>
    </location>
</feature>
<keyword evidence="3 6" id="KW-0812">Transmembrane</keyword>
<comment type="caution">
    <text evidence="7">The sequence shown here is derived from an EMBL/GenBank/DDBJ whole genome shotgun (WGS) entry which is preliminary data.</text>
</comment>
<gene>
    <name evidence="7" type="ORF">ATOP_06710</name>
</gene>
<dbReference type="RefSeq" id="WP_135977733.1">
    <property type="nucleotide sequence ID" value="NZ_BQKC01000001.1"/>
</dbReference>
<dbReference type="EMBL" id="BQKC01000001">
    <property type="protein sequence ID" value="GJM55016.1"/>
    <property type="molecule type" value="Genomic_DNA"/>
</dbReference>
<evidence type="ECO:0000256" key="1">
    <source>
        <dbReference type="ARBA" id="ARBA00004651"/>
    </source>
</evidence>
<accession>A0AAV5B327</accession>
<comment type="subcellular location">
    <subcellularLocation>
        <location evidence="1">Cell membrane</location>
        <topology evidence="1">Multi-pass membrane protein</topology>
    </subcellularLocation>
</comment>
<protein>
    <recommendedName>
        <fullName evidence="9">Polysaccharide biosynthesis protein</fullName>
    </recommendedName>
</protein>
<dbReference type="AlphaFoldDB" id="A0AAV5B327"/>
<dbReference type="InterPro" id="IPR050833">
    <property type="entry name" value="Poly_Biosynth_Transport"/>
</dbReference>
<dbReference type="Proteomes" id="UP001055025">
    <property type="component" value="Unassembled WGS sequence"/>
</dbReference>
<evidence type="ECO:0000256" key="3">
    <source>
        <dbReference type="ARBA" id="ARBA00022692"/>
    </source>
</evidence>
<reference evidence="7" key="1">
    <citation type="journal article" date="2022" name="Int. J. Syst. Evol. Microbiol.">
        <title>Granulimonas faecalis gen. nov., sp. nov., and Leptogranulimonas caecicola gen. nov., sp. nov., novel lactate-producing Atopobiaceae bacteria isolated from mouse intestines, and an emended description of the family Atopobiaceae.</title>
        <authorList>
            <person name="Morinaga K."/>
            <person name="Kusada H."/>
            <person name="Sakamoto S."/>
            <person name="Murakami T."/>
            <person name="Toyoda A."/>
            <person name="Mori H."/>
            <person name="Meng X.Y."/>
            <person name="Takashino M."/>
            <person name="Murotomi K."/>
            <person name="Tamaki H."/>
        </authorList>
    </citation>
    <scope>NUCLEOTIDE SEQUENCE</scope>
    <source>
        <strain evidence="7">OPF53</strain>
    </source>
</reference>
<keyword evidence="5 6" id="KW-0472">Membrane</keyword>
<feature type="transmembrane region" description="Helical" evidence="6">
    <location>
        <begin position="129"/>
        <end position="151"/>
    </location>
</feature>
<organism evidence="7 8">
    <name type="scientific">Granulimonas faecalis</name>
    <dbReference type="NCBI Taxonomy" id="2894155"/>
    <lineage>
        <taxon>Bacteria</taxon>
        <taxon>Bacillati</taxon>
        <taxon>Actinomycetota</taxon>
        <taxon>Coriobacteriia</taxon>
        <taxon>Coriobacteriales</taxon>
        <taxon>Kribbibacteriaceae</taxon>
        <taxon>Granulimonas</taxon>
    </lineage>
</organism>
<dbReference type="PANTHER" id="PTHR30250">
    <property type="entry name" value="PST FAMILY PREDICTED COLANIC ACID TRANSPORTER"/>
    <property type="match status" value="1"/>
</dbReference>
<evidence type="ECO:0000256" key="2">
    <source>
        <dbReference type="ARBA" id="ARBA00022475"/>
    </source>
</evidence>
<evidence type="ECO:0000256" key="5">
    <source>
        <dbReference type="ARBA" id="ARBA00023136"/>
    </source>
</evidence>
<evidence type="ECO:0000256" key="6">
    <source>
        <dbReference type="SAM" id="Phobius"/>
    </source>
</evidence>
<feature type="transmembrane region" description="Helical" evidence="6">
    <location>
        <begin position="370"/>
        <end position="390"/>
    </location>
</feature>
<dbReference type="GO" id="GO:0005886">
    <property type="term" value="C:plasma membrane"/>
    <property type="evidence" value="ECO:0007669"/>
    <property type="project" value="UniProtKB-SubCell"/>
</dbReference>
<feature type="transmembrane region" description="Helical" evidence="6">
    <location>
        <begin position="196"/>
        <end position="216"/>
    </location>
</feature>
<keyword evidence="2" id="KW-1003">Cell membrane</keyword>
<evidence type="ECO:0008006" key="9">
    <source>
        <dbReference type="Google" id="ProtNLM"/>
    </source>
</evidence>
<proteinExistence type="predicted"/>
<feature type="transmembrane region" description="Helical" evidence="6">
    <location>
        <begin position="71"/>
        <end position="91"/>
    </location>
</feature>
<evidence type="ECO:0000313" key="8">
    <source>
        <dbReference type="Proteomes" id="UP001055025"/>
    </source>
</evidence>